<accession>A0ACC0II35</accession>
<gene>
    <name evidence="1" type="ORF">LOK49_LG03G00186</name>
</gene>
<feature type="non-terminal residue" evidence="1">
    <location>
        <position position="366"/>
    </location>
</feature>
<sequence>MADDIPHDGASSKIPPQLSPEMEAELELVLLPPKIRPFDLTTYHPWTYVLPPESIWHFSKFDSHSIQGYRATSVREWHMDLPFGVRQIIDEAGFDLFCTGLSHLITSRPLLGALVERWWDTTNSFHFSTARDMTMTPYDFAMLTGIEVRGRPIPYDTDMDEWEAAWIYLLGARPPLFRSGMVRCTWFSEHFRGIEPETLKEIMQYARGFLMFLFGTTLFADRANTVGLYLLSALVDLSRVWLYDWGGAGLATLYGYMSSTSRRSGNRVGGFLFCFLYPPCILHSLHITHILCFLHYLCLFIVYSLLPFCFLQLWIYAYFSTLAPEPEVETPPVVPYSHRYDGRCVRRTRETFSLFRRYFDIVTAVE</sequence>
<evidence type="ECO:0000313" key="1">
    <source>
        <dbReference type="EMBL" id="KAI8024567.1"/>
    </source>
</evidence>
<keyword evidence="2" id="KW-1185">Reference proteome</keyword>
<organism evidence="1 2">
    <name type="scientific">Camellia lanceoleosa</name>
    <dbReference type="NCBI Taxonomy" id="1840588"/>
    <lineage>
        <taxon>Eukaryota</taxon>
        <taxon>Viridiplantae</taxon>
        <taxon>Streptophyta</taxon>
        <taxon>Embryophyta</taxon>
        <taxon>Tracheophyta</taxon>
        <taxon>Spermatophyta</taxon>
        <taxon>Magnoliopsida</taxon>
        <taxon>eudicotyledons</taxon>
        <taxon>Gunneridae</taxon>
        <taxon>Pentapetalae</taxon>
        <taxon>asterids</taxon>
        <taxon>Ericales</taxon>
        <taxon>Theaceae</taxon>
        <taxon>Camellia</taxon>
    </lineage>
</organism>
<proteinExistence type="predicted"/>
<name>A0ACC0II35_9ERIC</name>
<protein>
    <submittedName>
        <fullName evidence="1">Protein MAINTENANCE OF MERISTEMS</fullName>
    </submittedName>
</protein>
<dbReference type="EMBL" id="CM045763">
    <property type="protein sequence ID" value="KAI8024567.1"/>
    <property type="molecule type" value="Genomic_DNA"/>
</dbReference>
<evidence type="ECO:0000313" key="2">
    <source>
        <dbReference type="Proteomes" id="UP001060215"/>
    </source>
</evidence>
<dbReference type="Proteomes" id="UP001060215">
    <property type="component" value="Chromosome 6"/>
</dbReference>
<reference evidence="1 2" key="1">
    <citation type="journal article" date="2022" name="Plant J.">
        <title>Chromosome-level genome of Camellia lanceoleosa provides a valuable resource for understanding genome evolution and self-incompatibility.</title>
        <authorList>
            <person name="Gong W."/>
            <person name="Xiao S."/>
            <person name="Wang L."/>
            <person name="Liao Z."/>
            <person name="Chang Y."/>
            <person name="Mo W."/>
            <person name="Hu G."/>
            <person name="Li W."/>
            <person name="Zhao G."/>
            <person name="Zhu H."/>
            <person name="Hu X."/>
            <person name="Ji K."/>
            <person name="Xiang X."/>
            <person name="Song Q."/>
            <person name="Yuan D."/>
            <person name="Jin S."/>
            <person name="Zhang L."/>
        </authorList>
    </citation>
    <scope>NUCLEOTIDE SEQUENCE [LARGE SCALE GENOMIC DNA]</scope>
    <source>
        <strain evidence="1">SQ_2022a</strain>
    </source>
</reference>
<comment type="caution">
    <text evidence="1">The sequence shown here is derived from an EMBL/GenBank/DDBJ whole genome shotgun (WGS) entry which is preliminary data.</text>
</comment>